<dbReference type="Pfam" id="PF07729">
    <property type="entry name" value="FCD"/>
    <property type="match status" value="1"/>
</dbReference>
<dbReference type="InterPro" id="IPR000524">
    <property type="entry name" value="Tscrpt_reg_HTH_GntR"/>
</dbReference>
<keyword evidence="6" id="KW-1185">Reference proteome</keyword>
<dbReference type="SMART" id="SM00895">
    <property type="entry name" value="FCD"/>
    <property type="match status" value="1"/>
</dbReference>
<dbReference type="InterPro" id="IPR036390">
    <property type="entry name" value="WH_DNA-bd_sf"/>
</dbReference>
<proteinExistence type="predicted"/>
<dbReference type="SMART" id="SM00345">
    <property type="entry name" value="HTH_GNTR"/>
    <property type="match status" value="1"/>
</dbReference>
<dbReference type="PROSITE" id="PS50949">
    <property type="entry name" value="HTH_GNTR"/>
    <property type="match status" value="1"/>
</dbReference>
<reference evidence="5 6" key="1">
    <citation type="journal article" date="2023" name="Front. Microbiol.">
        <title>Genomic analyses of Burkholderia respiratory isolates indicates two evolutionarily distinct B. anthina clades.</title>
        <authorList>
            <person name="Pham A."/>
            <person name="Volmer J.G."/>
            <person name="Chambers D.C."/>
            <person name="Smith D.J."/>
            <person name="Reid D.W."/>
            <person name="Burr L."/>
            <person name="Wells T.J."/>
        </authorList>
    </citation>
    <scope>NUCLEOTIDE SEQUENCE [LARGE SCALE GENOMIC DNA]</scope>
    <source>
        <strain evidence="5 6">BCCIQ07A</strain>
    </source>
</reference>
<sequence>MHDNILFRPVIRMKPLARVEKSNLSSRIYEEIRSRLMNGQYAPGDRLRINDLAEKLGTSITPVREAIFRLVSEQALEMTAATSIMVPALDADTVGEIQLMRRLLEGAAAKQAAQRITPKEIRHLSLTHDEFIEAVAVSPSEAAERNRDFHFELMAAAGMPTLSATVETMWVRMGPLLHTFHSHLPPREISNRSHPHYRVLAALRKGDAEGASQAIQEDIEWGQRVLLEWMAERERDEVAAT</sequence>
<comment type="caution">
    <text evidence="5">The sequence shown here is derived from an EMBL/GenBank/DDBJ whole genome shotgun (WGS) entry which is preliminary data.</text>
</comment>
<dbReference type="Proteomes" id="UP001304467">
    <property type="component" value="Unassembled WGS sequence"/>
</dbReference>
<evidence type="ECO:0000256" key="1">
    <source>
        <dbReference type="ARBA" id="ARBA00023015"/>
    </source>
</evidence>
<keyword evidence="2" id="KW-0238">DNA-binding</keyword>
<organism evidence="5 6">
    <name type="scientific">Burkholderia anthinoferrum</name>
    <dbReference type="NCBI Taxonomy" id="3090833"/>
    <lineage>
        <taxon>Bacteria</taxon>
        <taxon>Pseudomonadati</taxon>
        <taxon>Pseudomonadota</taxon>
        <taxon>Betaproteobacteria</taxon>
        <taxon>Burkholderiales</taxon>
        <taxon>Burkholderiaceae</taxon>
        <taxon>Burkholderia</taxon>
    </lineage>
</organism>
<dbReference type="SUPFAM" id="SSF48008">
    <property type="entry name" value="GntR ligand-binding domain-like"/>
    <property type="match status" value="1"/>
</dbReference>
<dbReference type="EMBL" id="JAWRLE010000001">
    <property type="protein sequence ID" value="MEB2577384.1"/>
    <property type="molecule type" value="Genomic_DNA"/>
</dbReference>
<evidence type="ECO:0000256" key="2">
    <source>
        <dbReference type="ARBA" id="ARBA00023125"/>
    </source>
</evidence>
<dbReference type="RefSeq" id="WP_081066620.1">
    <property type="nucleotide sequence ID" value="NZ_JAWRKY010000002.1"/>
</dbReference>
<dbReference type="PANTHER" id="PTHR43537">
    <property type="entry name" value="TRANSCRIPTIONAL REGULATOR, GNTR FAMILY"/>
    <property type="match status" value="1"/>
</dbReference>
<keyword evidence="3" id="KW-0804">Transcription</keyword>
<dbReference type="PANTHER" id="PTHR43537:SF39">
    <property type="entry name" value="HTH-TYPE TRANSCRIPTIONAL REGULATOR MCBR"/>
    <property type="match status" value="1"/>
</dbReference>
<evidence type="ECO:0000313" key="5">
    <source>
        <dbReference type="EMBL" id="MEB2577384.1"/>
    </source>
</evidence>
<accession>A0ABU5WE31</accession>
<evidence type="ECO:0000313" key="6">
    <source>
        <dbReference type="Proteomes" id="UP001304467"/>
    </source>
</evidence>
<protein>
    <submittedName>
        <fullName evidence="5">GntR family transcriptional regulator</fullName>
    </submittedName>
</protein>
<dbReference type="InterPro" id="IPR011711">
    <property type="entry name" value="GntR_C"/>
</dbReference>
<evidence type="ECO:0000259" key="4">
    <source>
        <dbReference type="PROSITE" id="PS50949"/>
    </source>
</evidence>
<name>A0ABU5WE31_9BURK</name>
<dbReference type="Pfam" id="PF00392">
    <property type="entry name" value="GntR"/>
    <property type="match status" value="1"/>
</dbReference>
<dbReference type="InterPro" id="IPR036388">
    <property type="entry name" value="WH-like_DNA-bd_sf"/>
</dbReference>
<dbReference type="Gene3D" id="1.20.120.530">
    <property type="entry name" value="GntR ligand-binding domain-like"/>
    <property type="match status" value="1"/>
</dbReference>
<feature type="domain" description="HTH gntR-type" evidence="4">
    <location>
        <begin position="22"/>
        <end position="89"/>
    </location>
</feature>
<gene>
    <name evidence="5" type="ORF">SB593_00225</name>
</gene>
<dbReference type="Gene3D" id="1.10.10.10">
    <property type="entry name" value="Winged helix-like DNA-binding domain superfamily/Winged helix DNA-binding domain"/>
    <property type="match status" value="1"/>
</dbReference>
<dbReference type="SUPFAM" id="SSF46785">
    <property type="entry name" value="Winged helix' DNA-binding domain"/>
    <property type="match status" value="1"/>
</dbReference>
<dbReference type="InterPro" id="IPR008920">
    <property type="entry name" value="TF_FadR/GntR_C"/>
</dbReference>
<keyword evidence="1" id="KW-0805">Transcription regulation</keyword>
<evidence type="ECO:0000256" key="3">
    <source>
        <dbReference type="ARBA" id="ARBA00023163"/>
    </source>
</evidence>